<reference evidence="1 2" key="1">
    <citation type="journal article" date="2015" name="Genome Biol. Evol.">
        <title>Comparative Genomics of a Bacterivorous Green Alga Reveals Evolutionary Causalities and Consequences of Phago-Mixotrophic Mode of Nutrition.</title>
        <authorList>
            <person name="Burns J.A."/>
            <person name="Paasch A."/>
            <person name="Narechania A."/>
            <person name="Kim E."/>
        </authorList>
    </citation>
    <scope>NUCLEOTIDE SEQUENCE [LARGE SCALE GENOMIC DNA]</scope>
    <source>
        <strain evidence="1 2">PLY_AMNH</strain>
    </source>
</reference>
<organism evidence="1 2">
    <name type="scientific">Cymbomonas tetramitiformis</name>
    <dbReference type="NCBI Taxonomy" id="36881"/>
    <lineage>
        <taxon>Eukaryota</taxon>
        <taxon>Viridiplantae</taxon>
        <taxon>Chlorophyta</taxon>
        <taxon>Pyramimonadophyceae</taxon>
        <taxon>Pyramimonadales</taxon>
        <taxon>Pyramimonadaceae</taxon>
        <taxon>Cymbomonas</taxon>
    </lineage>
</organism>
<dbReference type="AlphaFoldDB" id="A0AAE0KW04"/>
<evidence type="ECO:0000313" key="1">
    <source>
        <dbReference type="EMBL" id="KAK3262833.1"/>
    </source>
</evidence>
<accession>A0AAE0KW04</accession>
<evidence type="ECO:0000313" key="2">
    <source>
        <dbReference type="Proteomes" id="UP001190700"/>
    </source>
</evidence>
<keyword evidence="2" id="KW-1185">Reference proteome</keyword>
<dbReference type="Proteomes" id="UP001190700">
    <property type="component" value="Unassembled WGS sequence"/>
</dbReference>
<gene>
    <name evidence="1" type="ORF">CYMTET_28331</name>
</gene>
<comment type="caution">
    <text evidence="1">The sequence shown here is derived from an EMBL/GenBank/DDBJ whole genome shotgun (WGS) entry which is preliminary data.</text>
</comment>
<protein>
    <submittedName>
        <fullName evidence="1">Uncharacterized protein</fullName>
    </submittedName>
</protein>
<sequence length="233" mass="25455">MESWSVHGRCKQPGIQEGNICASEVQILYNGVGVYSAEKEALVGTQTENIEWPYMIVRAVLRAGRKAKLGAEGEADKASLRQSRVVETPSGSVQVERTEDLEVSDPGQVAHRLFPLSVRIRTQPQAGCDLCGKVAHLYGDNQAVLVAMLAHVTSHDPALMRRRMRCLWTLLNLNDIELQASGGTHCEGVDLLAYDLCGENNWINPLGGLLDEVAHKLREEGAGGTVVAPYWPD</sequence>
<proteinExistence type="predicted"/>
<name>A0AAE0KW04_9CHLO</name>
<dbReference type="EMBL" id="LGRX02015928">
    <property type="protein sequence ID" value="KAK3262833.1"/>
    <property type="molecule type" value="Genomic_DNA"/>
</dbReference>